<dbReference type="Gene3D" id="3.90.50.10">
    <property type="entry name" value="Photosynthetic Reaction Center, subunit H, domain 2"/>
    <property type="match status" value="1"/>
</dbReference>
<proteinExistence type="predicted"/>
<dbReference type="InterPro" id="IPR011033">
    <property type="entry name" value="PRC_barrel-like_sf"/>
</dbReference>
<dbReference type="EMBL" id="UFVR01000004">
    <property type="protein sequence ID" value="SUX48793.1"/>
    <property type="molecule type" value="Genomic_DNA"/>
</dbReference>
<name>A0A381FQQ9_9FLAO</name>
<protein>
    <submittedName>
        <fullName evidence="2">Uncharacterized protein conserved in bacteria</fullName>
    </submittedName>
</protein>
<evidence type="ECO:0000313" key="2">
    <source>
        <dbReference type="EMBL" id="SUX48793.1"/>
    </source>
</evidence>
<dbReference type="InterPro" id="IPR014747">
    <property type="entry name" value="Bac_photo_RC_H_C"/>
</dbReference>
<gene>
    <name evidence="2" type="ORF">NCTC13532_04404</name>
</gene>
<evidence type="ECO:0000259" key="1">
    <source>
        <dbReference type="Pfam" id="PF05239"/>
    </source>
</evidence>
<dbReference type="Proteomes" id="UP000254282">
    <property type="component" value="Unassembled WGS sequence"/>
</dbReference>
<organism evidence="2 3">
    <name type="scientific">Chryseobacterium indoltheticum</name>
    <dbReference type="NCBI Taxonomy" id="254"/>
    <lineage>
        <taxon>Bacteria</taxon>
        <taxon>Pseudomonadati</taxon>
        <taxon>Bacteroidota</taxon>
        <taxon>Flavobacteriia</taxon>
        <taxon>Flavobacteriales</taxon>
        <taxon>Weeksellaceae</taxon>
        <taxon>Chryseobacterium group</taxon>
        <taxon>Chryseobacterium</taxon>
    </lineage>
</organism>
<dbReference type="GO" id="GO:0030077">
    <property type="term" value="C:plasma membrane light-harvesting complex"/>
    <property type="evidence" value="ECO:0007669"/>
    <property type="project" value="InterPro"/>
</dbReference>
<dbReference type="RefSeq" id="WP_115621792.1">
    <property type="nucleotide sequence ID" value="NZ_UFVR01000004.1"/>
</dbReference>
<dbReference type="SUPFAM" id="SSF50346">
    <property type="entry name" value="PRC-barrel domain"/>
    <property type="match status" value="1"/>
</dbReference>
<feature type="domain" description="PRC-barrel" evidence="1">
    <location>
        <begin position="27"/>
        <end position="88"/>
    </location>
</feature>
<dbReference type="InterPro" id="IPR027275">
    <property type="entry name" value="PRC-brl_dom"/>
</dbReference>
<sequence>MGLEENKYTHLVELGGSDYEIVDGEPDIRGWDVKNKVGLKIGEVDELLFDPQTRKVRYIVVDVNNSELDTEQKKILVPIGTAVLYDGERIHDNDNLHNRRSENSVSEDVVVESGSPLLTQEHNDTTYNPNDDGKVVVIPVSVEHILQLPAYEKEAISPETELAVRRVFNGLDETETNTGAIEYKPEEFYDHEHFNEEKFYNAKTSSNIRKKL</sequence>
<dbReference type="Pfam" id="PF05239">
    <property type="entry name" value="PRC"/>
    <property type="match status" value="1"/>
</dbReference>
<dbReference type="AlphaFoldDB" id="A0A381FQQ9"/>
<reference evidence="2 3" key="1">
    <citation type="submission" date="2018-06" db="EMBL/GenBank/DDBJ databases">
        <authorList>
            <consortium name="Pathogen Informatics"/>
            <person name="Doyle S."/>
        </authorList>
    </citation>
    <scope>NUCLEOTIDE SEQUENCE [LARGE SCALE GENOMIC DNA]</scope>
    <source>
        <strain evidence="2 3">NCTC13532</strain>
    </source>
</reference>
<evidence type="ECO:0000313" key="3">
    <source>
        <dbReference type="Proteomes" id="UP000254282"/>
    </source>
</evidence>
<dbReference type="GO" id="GO:0019684">
    <property type="term" value="P:photosynthesis, light reaction"/>
    <property type="evidence" value="ECO:0007669"/>
    <property type="project" value="InterPro"/>
</dbReference>
<accession>A0A381FQQ9</accession>